<accession>A0A4Q1R3X5</accession>
<evidence type="ECO:0000256" key="6">
    <source>
        <dbReference type="ARBA" id="ARBA00023033"/>
    </source>
</evidence>
<dbReference type="PANTHER" id="PTHR46696">
    <property type="entry name" value="P450, PUTATIVE (EUROFUNG)-RELATED"/>
    <property type="match status" value="1"/>
</dbReference>
<comment type="similarity">
    <text evidence="1 7">Belongs to the cytochrome P450 family.</text>
</comment>
<sequence>MIATSTTGRQLPEFPLRGTERRADAAEDYARIAAGEPVTQVRLPSGRPAWLIAGYREVRTALTDPRFSRQEAVRDPGGHLLAVEAVGTSILNLDPPDHTRLRRVAARGFTEARIARLRPRIAEMTGELLDGLAQQPAPADLCESFCMVLPVRVIGEILGVPLEDRHRIEKWRDGLNAPITGTGAPDTTDHSQLLAYIGELVKQRRADPRDDLLSVLARGGEDGETEDVLTDQEIVALGGTLLVAGFETTVAQLGLVLREVLARPDGLRGLPEAPEELAAEVEELIRRLPIGDYGGTLARKATEDVELGGVTIKAGDIVIAATQAANFDADAFPGPRRHDPARDTVAHHLAFGYGVHRCLGAPVARIELQESLRALRERFPDMRTAVPDDTLRFHPAAVNKRLVELPVVW</sequence>
<evidence type="ECO:0000256" key="5">
    <source>
        <dbReference type="ARBA" id="ARBA00023004"/>
    </source>
</evidence>
<evidence type="ECO:0000256" key="4">
    <source>
        <dbReference type="ARBA" id="ARBA00023002"/>
    </source>
</evidence>
<dbReference type="GO" id="GO:0020037">
    <property type="term" value="F:heme binding"/>
    <property type="evidence" value="ECO:0007669"/>
    <property type="project" value="InterPro"/>
</dbReference>
<keyword evidence="4 7" id="KW-0560">Oxidoreductase</keyword>
<dbReference type="PRINTS" id="PR00385">
    <property type="entry name" value="P450"/>
</dbReference>
<dbReference type="InterPro" id="IPR002397">
    <property type="entry name" value="Cyt_P450_B"/>
</dbReference>
<reference evidence="8 9" key="1">
    <citation type="submission" date="2019-01" db="EMBL/GenBank/DDBJ databases">
        <title>Draft genome sequences of the type strain Streptomyces sioyaensis DSM 40032 and its novel strain, TM32, a thermotolerant antibiotics-producing actinobacterium.</title>
        <authorList>
            <person name="Nakaew N."/>
            <person name="Lumyong S."/>
            <person name="Sloan W.T."/>
            <person name="Sungthong R."/>
        </authorList>
    </citation>
    <scope>NUCLEOTIDE SEQUENCE [LARGE SCALE GENOMIC DNA]</scope>
    <source>
        <strain evidence="8 9">DSM 40032</strain>
    </source>
</reference>
<dbReference type="Proteomes" id="UP000289482">
    <property type="component" value="Unassembled WGS sequence"/>
</dbReference>
<keyword evidence="6 7" id="KW-0503">Monooxygenase</keyword>
<keyword evidence="5 7" id="KW-0408">Iron</keyword>
<protein>
    <submittedName>
        <fullName evidence="8">Cytochrome P450</fullName>
    </submittedName>
</protein>
<dbReference type="FunFam" id="1.10.630.10:FF:000018">
    <property type="entry name" value="Cytochrome P450 monooxygenase"/>
    <property type="match status" value="1"/>
</dbReference>
<dbReference type="RefSeq" id="WP_129248290.1">
    <property type="nucleotide sequence ID" value="NZ_JABZEL010000009.1"/>
</dbReference>
<dbReference type="EMBL" id="SDIF01000039">
    <property type="protein sequence ID" value="RXS66253.1"/>
    <property type="molecule type" value="Genomic_DNA"/>
</dbReference>
<dbReference type="GO" id="GO:0004497">
    <property type="term" value="F:monooxygenase activity"/>
    <property type="evidence" value="ECO:0007669"/>
    <property type="project" value="UniProtKB-KW"/>
</dbReference>
<dbReference type="InterPro" id="IPR036396">
    <property type="entry name" value="Cyt_P450_sf"/>
</dbReference>
<evidence type="ECO:0000256" key="1">
    <source>
        <dbReference type="ARBA" id="ARBA00010617"/>
    </source>
</evidence>
<dbReference type="GeneID" id="95779455"/>
<dbReference type="InterPro" id="IPR001128">
    <property type="entry name" value="Cyt_P450"/>
</dbReference>
<dbReference type="GO" id="GO:0005506">
    <property type="term" value="F:iron ion binding"/>
    <property type="evidence" value="ECO:0007669"/>
    <property type="project" value="InterPro"/>
</dbReference>
<keyword evidence="3 7" id="KW-0479">Metal-binding</keyword>
<dbReference type="PRINTS" id="PR00359">
    <property type="entry name" value="BP450"/>
</dbReference>
<comment type="caution">
    <text evidence="8">The sequence shown here is derived from an EMBL/GenBank/DDBJ whole genome shotgun (WGS) entry which is preliminary data.</text>
</comment>
<dbReference type="GO" id="GO:0016705">
    <property type="term" value="F:oxidoreductase activity, acting on paired donors, with incorporation or reduction of molecular oxygen"/>
    <property type="evidence" value="ECO:0007669"/>
    <property type="project" value="InterPro"/>
</dbReference>
<proteinExistence type="inferred from homology"/>
<evidence type="ECO:0000313" key="8">
    <source>
        <dbReference type="EMBL" id="RXS66253.1"/>
    </source>
</evidence>
<evidence type="ECO:0000256" key="3">
    <source>
        <dbReference type="ARBA" id="ARBA00022723"/>
    </source>
</evidence>
<evidence type="ECO:0000313" key="9">
    <source>
        <dbReference type="Proteomes" id="UP000289482"/>
    </source>
</evidence>
<dbReference type="Pfam" id="PF00067">
    <property type="entry name" value="p450"/>
    <property type="match status" value="1"/>
</dbReference>
<dbReference type="AlphaFoldDB" id="A0A4Q1R3X5"/>
<dbReference type="Gene3D" id="1.10.630.10">
    <property type="entry name" value="Cytochrome P450"/>
    <property type="match status" value="1"/>
</dbReference>
<gene>
    <name evidence="8" type="ORF">EST54_15955</name>
</gene>
<evidence type="ECO:0000256" key="2">
    <source>
        <dbReference type="ARBA" id="ARBA00022617"/>
    </source>
</evidence>
<keyword evidence="9" id="KW-1185">Reference proteome</keyword>
<keyword evidence="2 7" id="KW-0349">Heme</keyword>
<evidence type="ECO:0000256" key="7">
    <source>
        <dbReference type="RuleBase" id="RU000461"/>
    </source>
</evidence>
<dbReference type="InterPro" id="IPR017972">
    <property type="entry name" value="Cyt_P450_CS"/>
</dbReference>
<dbReference type="PROSITE" id="PS00086">
    <property type="entry name" value="CYTOCHROME_P450"/>
    <property type="match status" value="1"/>
</dbReference>
<dbReference type="SUPFAM" id="SSF48264">
    <property type="entry name" value="Cytochrome P450"/>
    <property type="match status" value="1"/>
</dbReference>
<organism evidence="8 9">
    <name type="scientific">Streptomyces sioyaensis</name>
    <dbReference type="NCBI Taxonomy" id="67364"/>
    <lineage>
        <taxon>Bacteria</taxon>
        <taxon>Bacillati</taxon>
        <taxon>Actinomycetota</taxon>
        <taxon>Actinomycetes</taxon>
        <taxon>Kitasatosporales</taxon>
        <taxon>Streptomycetaceae</taxon>
        <taxon>Streptomyces</taxon>
    </lineage>
</organism>
<name>A0A4Q1R3X5_9ACTN</name>
<dbReference type="PANTHER" id="PTHR46696:SF1">
    <property type="entry name" value="CYTOCHROME P450 YJIB-RELATED"/>
    <property type="match status" value="1"/>
</dbReference>